<protein>
    <submittedName>
        <fullName evidence="7">Glycosyl transferase family 2</fullName>
    </submittedName>
</protein>
<comment type="similarity">
    <text evidence="2">Belongs to the glycosyltransferase 2 family.</text>
</comment>
<dbReference type="EMBL" id="MIJD01000545">
    <property type="protein sequence ID" value="OPE45127.1"/>
    <property type="molecule type" value="Genomic_DNA"/>
</dbReference>
<comment type="caution">
    <text evidence="7">The sequence shown here is derived from an EMBL/GenBank/DDBJ whole genome shotgun (WGS) entry which is preliminary data.</text>
</comment>
<dbReference type="InterPro" id="IPR001173">
    <property type="entry name" value="Glyco_trans_2-like"/>
</dbReference>
<evidence type="ECO:0000256" key="3">
    <source>
        <dbReference type="ARBA" id="ARBA00022676"/>
    </source>
</evidence>
<evidence type="ECO:0000259" key="6">
    <source>
        <dbReference type="Pfam" id="PF00535"/>
    </source>
</evidence>
<evidence type="ECO:0000256" key="1">
    <source>
        <dbReference type="ARBA" id="ARBA00004776"/>
    </source>
</evidence>
<dbReference type="PANTHER" id="PTHR43179">
    <property type="entry name" value="RHAMNOSYLTRANSFERASE WBBL"/>
    <property type="match status" value="1"/>
</dbReference>
<gene>
    <name evidence="7" type="ORF">BV510_29035</name>
</gene>
<dbReference type="AlphaFoldDB" id="A0A1Q4HDR6"/>
<keyword evidence="4 7" id="KW-0808">Transferase</keyword>
<dbReference type="STRING" id="1801.BRW64_13455"/>
<proteinExistence type="inferred from homology"/>
<dbReference type="GO" id="GO:0016757">
    <property type="term" value="F:glycosyltransferase activity"/>
    <property type="evidence" value="ECO:0007669"/>
    <property type="project" value="UniProtKB-KW"/>
</dbReference>
<dbReference type="InterPro" id="IPR029044">
    <property type="entry name" value="Nucleotide-diphossugar_trans"/>
</dbReference>
<organism evidence="7 8">
    <name type="scientific">Mycolicibacterium diernhoferi</name>
    <dbReference type="NCBI Taxonomy" id="1801"/>
    <lineage>
        <taxon>Bacteria</taxon>
        <taxon>Bacillati</taxon>
        <taxon>Actinomycetota</taxon>
        <taxon>Actinomycetes</taxon>
        <taxon>Mycobacteriales</taxon>
        <taxon>Mycobacteriaceae</taxon>
        <taxon>Mycolicibacterium</taxon>
    </lineage>
</organism>
<evidence type="ECO:0000313" key="7">
    <source>
        <dbReference type="EMBL" id="OPE45127.1"/>
    </source>
</evidence>
<sequence length="317" mass="33931">MAGLIVPEEASVRPAGWARVAVVIVTYNSAGVLGDCLRALADEGTPLAAVVVADNASRDETCQIARDFADLDVTVAEIGRNAGYAAGVNAGIAALDLAHLDAVLVLNADCRVSPNTLQVLASALRQSGRGIVVPRLLYPNGCQQYTLRRKPTVVRALVEALVPGGLAGRLGALGERVTDPRAYEQPGVTSWATGAAMMLSVTAFLDVGPWDESFLLYSEETEYCLRAADKGWCTWYEPAAVFEHVGGDSETKPMFASMLTVNKVELFRRRHNRMHGACYLVAVAVGQGMRAIAGRPTSRASIMALFQPSRRMQELPT</sequence>
<dbReference type="GO" id="GO:0071555">
    <property type="term" value="P:cell wall organization"/>
    <property type="evidence" value="ECO:0007669"/>
    <property type="project" value="UniProtKB-KW"/>
</dbReference>
<dbReference type="PANTHER" id="PTHR43179:SF12">
    <property type="entry name" value="GALACTOFURANOSYLTRANSFERASE GLFT2"/>
    <property type="match status" value="1"/>
</dbReference>
<accession>A0A1Q4HDR6</accession>
<reference evidence="7 8" key="1">
    <citation type="submission" date="2016-09" db="EMBL/GenBank/DDBJ databases">
        <title>genome sequences of unsequenced Mycobacteria.</title>
        <authorList>
            <person name="Greninger A.L."/>
            <person name="Jerome K.R."/>
            <person name="Mcnair B."/>
            <person name="Wallis C."/>
            <person name="Fang F."/>
        </authorList>
    </citation>
    <scope>NUCLEOTIDE SEQUENCE [LARGE SCALE GENOMIC DNA]</scope>
    <source>
        <strain evidence="7 8">BM1</strain>
    </source>
</reference>
<dbReference type="Proteomes" id="UP000191039">
    <property type="component" value="Unassembled WGS sequence"/>
</dbReference>
<keyword evidence="5" id="KW-0961">Cell wall biogenesis/degradation</keyword>
<comment type="pathway">
    <text evidence="1">Cell wall biogenesis; cell wall polysaccharide biosynthesis.</text>
</comment>
<keyword evidence="3" id="KW-0328">Glycosyltransferase</keyword>
<evidence type="ECO:0000256" key="2">
    <source>
        <dbReference type="ARBA" id="ARBA00006739"/>
    </source>
</evidence>
<dbReference type="Gene3D" id="3.90.550.10">
    <property type="entry name" value="Spore Coat Polysaccharide Biosynthesis Protein SpsA, Chain A"/>
    <property type="match status" value="1"/>
</dbReference>
<feature type="domain" description="Glycosyltransferase 2-like" evidence="6">
    <location>
        <begin position="22"/>
        <end position="145"/>
    </location>
</feature>
<dbReference type="Pfam" id="PF00535">
    <property type="entry name" value="Glycos_transf_2"/>
    <property type="match status" value="1"/>
</dbReference>
<dbReference type="SUPFAM" id="SSF53448">
    <property type="entry name" value="Nucleotide-diphospho-sugar transferases"/>
    <property type="match status" value="1"/>
</dbReference>
<name>A0A1Q4HDR6_9MYCO</name>
<evidence type="ECO:0000313" key="8">
    <source>
        <dbReference type="Proteomes" id="UP000191039"/>
    </source>
</evidence>
<evidence type="ECO:0000256" key="5">
    <source>
        <dbReference type="ARBA" id="ARBA00023316"/>
    </source>
</evidence>
<evidence type="ECO:0000256" key="4">
    <source>
        <dbReference type="ARBA" id="ARBA00022679"/>
    </source>
</evidence>